<keyword evidence="1" id="KW-1133">Transmembrane helix</keyword>
<dbReference type="GO" id="GO:0000155">
    <property type="term" value="F:phosphorelay sensor kinase activity"/>
    <property type="evidence" value="ECO:0007669"/>
    <property type="project" value="InterPro"/>
</dbReference>
<feature type="transmembrane region" description="Helical" evidence="1">
    <location>
        <begin position="79"/>
        <end position="98"/>
    </location>
</feature>
<feature type="transmembrane region" description="Helical" evidence="1">
    <location>
        <begin position="118"/>
        <end position="136"/>
    </location>
</feature>
<gene>
    <name evidence="3" type="ORF">D1013_08490</name>
</gene>
<dbReference type="AlphaFoldDB" id="A0A3G2L5D0"/>
<dbReference type="PANTHER" id="PTHR34220">
    <property type="entry name" value="SENSOR HISTIDINE KINASE YPDA"/>
    <property type="match status" value="1"/>
</dbReference>
<dbReference type="SUPFAM" id="SSF55874">
    <property type="entry name" value="ATPase domain of HSP90 chaperone/DNA topoisomerase II/histidine kinase"/>
    <property type="match status" value="1"/>
</dbReference>
<feature type="domain" description="Signal transduction histidine kinase internal region" evidence="2">
    <location>
        <begin position="160"/>
        <end position="237"/>
    </location>
</feature>
<evidence type="ECO:0000313" key="4">
    <source>
        <dbReference type="Proteomes" id="UP000276309"/>
    </source>
</evidence>
<proteinExistence type="predicted"/>
<sequence>MMNFNFNIPKKYRNIIPHIVVWGILILLPFLFAWMRENESPLSDRDWAFLYLNSFMLFFWMLFFYLNTQVIIPKLLFRGKYLLFILLQLIMYLGVLGVRRLVFHLFVSDSIEFQFLGSAWHNSIVFLLTTLVSIIVKTVQDRAKTEQLVQEANNETLKSELSFLRTQISPHFLFNVLNNMVAMARLKSNQLEPTIHKLSSIMKYMLYQTEEKVLLKSEIEYLKSYIELQQLRIGDRLQLNLNIHEIEDWHTIEPMLLIPFVENAFKHGTGMLKKPEIAIHIISDKGRLHFEVKNRYETQNTTKDGVSGIGLANVKRRLQLLYDGMHELEIDSDGEWFKVDLKLTYKS</sequence>
<evidence type="ECO:0000259" key="2">
    <source>
        <dbReference type="Pfam" id="PF06580"/>
    </source>
</evidence>
<keyword evidence="4" id="KW-1185">Reference proteome</keyword>
<organism evidence="3 4">
    <name type="scientific">Euzebyella marina</name>
    <dbReference type="NCBI Taxonomy" id="1761453"/>
    <lineage>
        <taxon>Bacteria</taxon>
        <taxon>Pseudomonadati</taxon>
        <taxon>Bacteroidota</taxon>
        <taxon>Flavobacteriia</taxon>
        <taxon>Flavobacteriales</taxon>
        <taxon>Flavobacteriaceae</taxon>
        <taxon>Euzebyella</taxon>
    </lineage>
</organism>
<dbReference type="Proteomes" id="UP000276309">
    <property type="component" value="Chromosome"/>
</dbReference>
<dbReference type="InterPro" id="IPR050640">
    <property type="entry name" value="Bact_2-comp_sensor_kinase"/>
</dbReference>
<dbReference type="Gene3D" id="3.30.565.10">
    <property type="entry name" value="Histidine kinase-like ATPase, C-terminal domain"/>
    <property type="match status" value="1"/>
</dbReference>
<feature type="transmembrane region" description="Helical" evidence="1">
    <location>
        <begin position="12"/>
        <end position="35"/>
    </location>
</feature>
<dbReference type="OrthoDB" id="9809908at2"/>
<dbReference type="InterPro" id="IPR010559">
    <property type="entry name" value="Sig_transdc_His_kin_internal"/>
</dbReference>
<evidence type="ECO:0000313" key="3">
    <source>
        <dbReference type="EMBL" id="AYN67401.1"/>
    </source>
</evidence>
<dbReference type="EMBL" id="CP032050">
    <property type="protein sequence ID" value="AYN67401.1"/>
    <property type="molecule type" value="Genomic_DNA"/>
</dbReference>
<dbReference type="InterPro" id="IPR036890">
    <property type="entry name" value="HATPase_C_sf"/>
</dbReference>
<accession>A0A3G2L5D0</accession>
<reference evidence="3 4" key="1">
    <citation type="submission" date="2018-08" db="EMBL/GenBank/DDBJ databases">
        <title>The reduced genetic potential of extracellular carbohydrate catabolism in Euzebyella marina RN62, a Flavobacteriia bacterium isolated from the hadal water.</title>
        <authorList>
            <person name="Xue C."/>
        </authorList>
    </citation>
    <scope>NUCLEOTIDE SEQUENCE [LARGE SCALE GENOMIC DNA]</scope>
    <source>
        <strain evidence="3 4">RN62</strain>
    </source>
</reference>
<protein>
    <submittedName>
        <fullName evidence="3">GHKL domain-containing protein</fullName>
    </submittedName>
</protein>
<feature type="transmembrane region" description="Helical" evidence="1">
    <location>
        <begin position="47"/>
        <end position="67"/>
    </location>
</feature>
<name>A0A3G2L5D0_9FLAO</name>
<keyword evidence="1" id="KW-0472">Membrane</keyword>
<evidence type="ECO:0000256" key="1">
    <source>
        <dbReference type="SAM" id="Phobius"/>
    </source>
</evidence>
<keyword evidence="1" id="KW-0812">Transmembrane</keyword>
<dbReference type="KEGG" id="emar:D1013_08490"/>
<dbReference type="GO" id="GO:0016020">
    <property type="term" value="C:membrane"/>
    <property type="evidence" value="ECO:0007669"/>
    <property type="project" value="InterPro"/>
</dbReference>
<dbReference type="Pfam" id="PF06580">
    <property type="entry name" value="His_kinase"/>
    <property type="match status" value="1"/>
</dbReference>
<dbReference type="PANTHER" id="PTHR34220:SF7">
    <property type="entry name" value="SENSOR HISTIDINE KINASE YPDA"/>
    <property type="match status" value="1"/>
</dbReference>